<keyword evidence="2 6" id="KW-0812">Transmembrane</keyword>
<accession>A0A2B4S9L7</accession>
<keyword evidence="3 6" id="KW-1133">Transmembrane helix</keyword>
<keyword evidence="8" id="KW-1185">Reference proteome</keyword>
<dbReference type="Gene3D" id="1.20.1070.10">
    <property type="entry name" value="Rhodopsin 7-helix transmembrane proteins"/>
    <property type="match status" value="1"/>
</dbReference>
<keyword evidence="4 6" id="KW-0472">Membrane</keyword>
<protein>
    <submittedName>
        <fullName evidence="7">Uncharacterized protein</fullName>
    </submittedName>
</protein>
<name>A0A2B4S9L7_STYPI</name>
<evidence type="ECO:0000256" key="1">
    <source>
        <dbReference type="ARBA" id="ARBA00004141"/>
    </source>
</evidence>
<feature type="region of interest" description="Disordered" evidence="5">
    <location>
        <begin position="553"/>
        <end position="613"/>
    </location>
</feature>
<feature type="transmembrane region" description="Helical" evidence="6">
    <location>
        <begin position="372"/>
        <end position="394"/>
    </location>
</feature>
<dbReference type="Proteomes" id="UP000225706">
    <property type="component" value="Unassembled WGS sequence"/>
</dbReference>
<evidence type="ECO:0000256" key="6">
    <source>
        <dbReference type="SAM" id="Phobius"/>
    </source>
</evidence>
<feature type="compositionally biased region" description="Polar residues" evidence="5">
    <location>
        <begin position="228"/>
        <end position="251"/>
    </location>
</feature>
<comment type="caution">
    <text evidence="7">The sequence shown here is derived from an EMBL/GenBank/DDBJ whole genome shotgun (WGS) entry which is preliminary data.</text>
</comment>
<dbReference type="GO" id="GO:0004930">
    <property type="term" value="F:G protein-coupled receptor activity"/>
    <property type="evidence" value="ECO:0007669"/>
    <property type="project" value="InterPro"/>
</dbReference>
<evidence type="ECO:0000313" key="7">
    <source>
        <dbReference type="EMBL" id="PFX25490.1"/>
    </source>
</evidence>
<feature type="compositionally biased region" description="Polar residues" evidence="5">
    <location>
        <begin position="555"/>
        <end position="578"/>
    </location>
</feature>
<sequence>MAQDARLDIYARGFWEHNRSAFFDIRVCHPNAESYRNLKPQQIYRMHENKKKRSYLRRVLDIEHGSFTPLVFTSTGGMGQECLSYYSRLAELIAEKKGEHHSKAISWIRSKTSFALLRSALICLRGSRTIRRPKLDFTNVNPDIQSSEAAICFVTNAYPGYAFLNNGSVKIAASNKKVPRSTLSSAETTALSRGHYVPLTTHIQRPTTAVNSKGNSCNTDDYSVNTTQSTLLERSGVRDTTGNDRVSNSSGEDGGQKRNKALIGHIFSQPSGDAKVKEKQEFLKSKGCYSASFDKANLVVFVVVLRVSFGKIGHKNSLETTRKRLKAIFALLPFLGVTFLLGFFVDFHVAVEYAFVFLNSIQVKCMMEWKSFVFRLVGCFSYDIIKAVACVLFVSPEMTTSKDYLTVPLTRKFGSMPTLAQKTAISLDLRDEGFKPRRVSGSSDPEKTGIKLSETHGVYELPLVKVSFETPANSAYGANIWRENGWHSPLLEQPQTLGVSRIEARESNMPNKGKMTVGSAGKWRPDEALTFLPSRYSEWFNMSSSFNSRIGVKTADTSAKQQTQQSRGQNRMANTGQSPKCVRARKSLLRRRTDTPKKTALTGNNGEKYSPVTSLNREGNFQDYRHKCTQWLQSLPDNNMLAMNLR</sequence>
<dbReference type="Pfam" id="PF00002">
    <property type="entry name" value="7tm_2"/>
    <property type="match status" value="1"/>
</dbReference>
<comment type="subcellular location">
    <subcellularLocation>
        <location evidence="1">Membrane</location>
        <topology evidence="1">Multi-pass membrane protein</topology>
    </subcellularLocation>
</comment>
<evidence type="ECO:0000256" key="4">
    <source>
        <dbReference type="ARBA" id="ARBA00023136"/>
    </source>
</evidence>
<evidence type="ECO:0000256" key="3">
    <source>
        <dbReference type="ARBA" id="ARBA00022989"/>
    </source>
</evidence>
<dbReference type="GO" id="GO:0016020">
    <property type="term" value="C:membrane"/>
    <property type="evidence" value="ECO:0007669"/>
    <property type="project" value="UniProtKB-SubCell"/>
</dbReference>
<dbReference type="AlphaFoldDB" id="A0A2B4S9L7"/>
<feature type="compositionally biased region" description="Polar residues" evidence="5">
    <location>
        <begin position="601"/>
        <end position="613"/>
    </location>
</feature>
<proteinExistence type="predicted"/>
<gene>
    <name evidence="7" type="ORF">AWC38_SpisGene9888</name>
</gene>
<dbReference type="OrthoDB" id="5978461at2759"/>
<dbReference type="EMBL" id="LSMT01000150">
    <property type="protein sequence ID" value="PFX25490.1"/>
    <property type="molecule type" value="Genomic_DNA"/>
</dbReference>
<evidence type="ECO:0000313" key="8">
    <source>
        <dbReference type="Proteomes" id="UP000225706"/>
    </source>
</evidence>
<reference evidence="8" key="1">
    <citation type="journal article" date="2017" name="bioRxiv">
        <title>Comparative analysis of the genomes of Stylophora pistillata and Acropora digitifera provides evidence for extensive differences between species of corals.</title>
        <authorList>
            <person name="Voolstra C.R."/>
            <person name="Li Y."/>
            <person name="Liew Y.J."/>
            <person name="Baumgarten S."/>
            <person name="Zoccola D."/>
            <person name="Flot J.-F."/>
            <person name="Tambutte S."/>
            <person name="Allemand D."/>
            <person name="Aranda M."/>
        </authorList>
    </citation>
    <scope>NUCLEOTIDE SEQUENCE [LARGE SCALE GENOMIC DNA]</scope>
</reference>
<dbReference type="InterPro" id="IPR000832">
    <property type="entry name" value="GPCR_2_secretin-like"/>
</dbReference>
<organism evidence="7 8">
    <name type="scientific">Stylophora pistillata</name>
    <name type="common">Smooth cauliflower coral</name>
    <dbReference type="NCBI Taxonomy" id="50429"/>
    <lineage>
        <taxon>Eukaryota</taxon>
        <taxon>Metazoa</taxon>
        <taxon>Cnidaria</taxon>
        <taxon>Anthozoa</taxon>
        <taxon>Hexacorallia</taxon>
        <taxon>Scleractinia</taxon>
        <taxon>Astrocoeniina</taxon>
        <taxon>Pocilloporidae</taxon>
        <taxon>Stylophora</taxon>
    </lineage>
</organism>
<evidence type="ECO:0000256" key="5">
    <source>
        <dbReference type="SAM" id="MobiDB-lite"/>
    </source>
</evidence>
<evidence type="ECO:0000256" key="2">
    <source>
        <dbReference type="ARBA" id="ARBA00022692"/>
    </source>
</evidence>
<feature type="transmembrane region" description="Helical" evidence="6">
    <location>
        <begin position="325"/>
        <end position="345"/>
    </location>
</feature>
<feature type="region of interest" description="Disordered" evidence="5">
    <location>
        <begin position="228"/>
        <end position="257"/>
    </location>
</feature>